<dbReference type="SUPFAM" id="SSF55048">
    <property type="entry name" value="Probable ACP-binding domain of malonyl-CoA ACP transacylase"/>
    <property type="match status" value="1"/>
</dbReference>
<dbReference type="Pfam" id="PF22953">
    <property type="entry name" value="SpnB_Rossmann"/>
    <property type="match status" value="1"/>
</dbReference>
<dbReference type="GO" id="GO:0004315">
    <property type="term" value="F:3-oxoacyl-[acyl-carrier-protein] synthase activity"/>
    <property type="evidence" value="ECO:0007669"/>
    <property type="project" value="InterPro"/>
</dbReference>
<dbReference type="EMBL" id="JANIID010000049">
    <property type="protein sequence ID" value="MCQ8774607.1"/>
    <property type="molecule type" value="Genomic_DNA"/>
</dbReference>
<dbReference type="GO" id="GO:0004312">
    <property type="term" value="F:fatty acid synthase activity"/>
    <property type="evidence" value="ECO:0007669"/>
    <property type="project" value="TreeGrafter"/>
</dbReference>
<dbReference type="CDD" id="cd00833">
    <property type="entry name" value="PKS"/>
    <property type="match status" value="1"/>
</dbReference>
<dbReference type="PROSITE" id="PS52004">
    <property type="entry name" value="KS3_2"/>
    <property type="match status" value="1"/>
</dbReference>
<dbReference type="RefSeq" id="WP_256791711.1">
    <property type="nucleotide sequence ID" value="NZ_JANIID010000049.1"/>
</dbReference>
<dbReference type="PANTHER" id="PTHR43775:SF51">
    <property type="entry name" value="INACTIVE PHENOLPHTHIOCEROL SYNTHESIS POLYKETIDE SYNTHASE TYPE I PKS1-RELATED"/>
    <property type="match status" value="1"/>
</dbReference>
<keyword evidence="6" id="KW-0677">Repeat</keyword>
<dbReference type="Pfam" id="PF00109">
    <property type="entry name" value="ketoacyl-synt"/>
    <property type="match status" value="1"/>
</dbReference>
<evidence type="ECO:0000256" key="11">
    <source>
        <dbReference type="SAM" id="MobiDB-lite"/>
    </source>
</evidence>
<dbReference type="Pfam" id="PF00501">
    <property type="entry name" value="AMP-binding"/>
    <property type="match status" value="1"/>
</dbReference>
<dbReference type="InterPro" id="IPR001031">
    <property type="entry name" value="Thioesterase"/>
</dbReference>
<dbReference type="InterPro" id="IPR013968">
    <property type="entry name" value="PKS_KR"/>
</dbReference>
<dbReference type="Gene3D" id="3.30.300.30">
    <property type="match status" value="1"/>
</dbReference>
<dbReference type="Gene3D" id="3.30.70.3290">
    <property type="match status" value="1"/>
</dbReference>
<dbReference type="Pfam" id="PF13193">
    <property type="entry name" value="AMP-binding_C"/>
    <property type="match status" value="1"/>
</dbReference>
<dbReference type="InterPro" id="IPR014043">
    <property type="entry name" value="Acyl_transferase_dom"/>
</dbReference>
<dbReference type="InterPro" id="IPR009081">
    <property type="entry name" value="PP-bd_ACP"/>
</dbReference>
<evidence type="ECO:0000313" key="16">
    <source>
        <dbReference type="Proteomes" id="UP001142374"/>
    </source>
</evidence>
<dbReference type="InterPro" id="IPR032821">
    <property type="entry name" value="PKS_assoc"/>
</dbReference>
<dbReference type="SMART" id="SM00823">
    <property type="entry name" value="PKS_PP"/>
    <property type="match status" value="2"/>
</dbReference>
<feature type="region of interest" description="Disordered" evidence="11">
    <location>
        <begin position="2366"/>
        <end position="2421"/>
    </location>
</feature>
<dbReference type="FunFam" id="1.10.1200.10:FF:000007">
    <property type="entry name" value="Probable polyketide synthase pks17"/>
    <property type="match status" value="1"/>
</dbReference>
<evidence type="ECO:0000256" key="4">
    <source>
        <dbReference type="ARBA" id="ARBA00022553"/>
    </source>
</evidence>
<protein>
    <submittedName>
        <fullName evidence="15">Type I polyketide synthase</fullName>
    </submittedName>
</protein>
<accession>A0A9X2LPE7</accession>
<keyword evidence="4" id="KW-0597">Phosphoprotein</keyword>
<name>A0A9X2LPE7_9ACTN</name>
<dbReference type="Gene3D" id="3.40.50.1820">
    <property type="entry name" value="alpha/beta hydrolase"/>
    <property type="match status" value="1"/>
</dbReference>
<dbReference type="InterPro" id="IPR006162">
    <property type="entry name" value="Ppantetheine_attach_site"/>
</dbReference>
<dbReference type="SMART" id="SM01294">
    <property type="entry name" value="PKS_PP_betabranch"/>
    <property type="match status" value="1"/>
</dbReference>
<dbReference type="InterPro" id="IPR020845">
    <property type="entry name" value="AMP-binding_CS"/>
</dbReference>
<dbReference type="Gene3D" id="3.40.47.10">
    <property type="match status" value="1"/>
</dbReference>
<reference evidence="15" key="1">
    <citation type="submission" date="2022-06" db="EMBL/GenBank/DDBJ databases">
        <title>WGS of actinobacteria.</title>
        <authorList>
            <person name="Thawai C."/>
        </authorList>
    </citation>
    <scope>NUCLEOTIDE SEQUENCE</scope>
    <source>
        <strain evidence="15">AA8</strain>
    </source>
</reference>
<feature type="region of interest" description="Disordered" evidence="11">
    <location>
        <begin position="2101"/>
        <end position="2136"/>
    </location>
</feature>
<feature type="domain" description="Carrier" evidence="12">
    <location>
        <begin position="2442"/>
        <end position="2517"/>
    </location>
</feature>
<dbReference type="InterPro" id="IPR025110">
    <property type="entry name" value="AMP-bd_C"/>
</dbReference>
<dbReference type="Gene3D" id="3.10.129.110">
    <property type="entry name" value="Polyketide synthase dehydratase"/>
    <property type="match status" value="1"/>
</dbReference>
<evidence type="ECO:0000256" key="10">
    <source>
        <dbReference type="PROSITE-ProRule" id="PRU01363"/>
    </source>
</evidence>
<dbReference type="InterPro" id="IPR045851">
    <property type="entry name" value="AMP-bd_C_sf"/>
</dbReference>
<feature type="compositionally biased region" description="Pro residues" evidence="11">
    <location>
        <begin position="123"/>
        <end position="133"/>
    </location>
</feature>
<dbReference type="InterPro" id="IPR050091">
    <property type="entry name" value="PKS_NRPS_Biosynth_Enz"/>
</dbReference>
<evidence type="ECO:0000256" key="5">
    <source>
        <dbReference type="ARBA" id="ARBA00022679"/>
    </source>
</evidence>
<keyword evidence="3" id="KW-0596">Phosphopantetheine</keyword>
<sequence>MAEIQDELIRALPDALKAHAAQMADKTAFQDARRSVTYGQVEERTARLAGHLARSGVRRGDRVALRLSSRVEMVEGFLAVLRAGAVGVLLDPGAADAELEHFLDDSGAVAVITEQGGASPISGPSPIPGPSPVADPKAHAEPKTYAGPEATARPRPPRIRIVVTGTDTVPDGVLPAGTYAFERLATTDPGRAPRDDLGLDEPAWILYTSGTTGRSKGVVSSQRAALWSVAAAYVPLWELGREDRLLWPLPMFHAYAHSLCLLGVLSVGASALLLDRGTSVAQVLAEQPCTVVAGVPATYHLLTEALRSAPRPRQPSGVRLCVTAGAPCPPALRADVEELLGAPLLDGYGSTETCGKIAVERPGDPRDDGLGALPVPGVDVRLTGAGGDPDGGEVVADGLEGEIWVRGPNLMLGYHNRPDDTARAFRDGWYRTGDLGRRAHGGRLLVTGRVRELIIRGGENVNPVEVEHVLLGCPGVADAAVVGRPHDVLGEVPVAFVVPGPNGVDTDQVRAVCRERLSGFKVPDDVYETGSVPRTPSGKTDRPALARQLTERLAAAREDVASALRRRLLSLPASDRRDTLLRLVLARAADAGGVPEQEMDPGRPFSASGITSLGGVLLRDRLGADTGLELPATLVFDHPTPGAVADFLHSVLLDGRAPAASRTPGGKTRRAAEDPVAIVSMACRFPGSRDDVASPEELWQLLVDGADATSDLPGDRGWDPANLFDPDPDRLGTSVTRRGGFLRRAADFDAAFFGMSPREATATDPQQRLLLETAWELCERAGIDPADLRGSDTGVFVGVMHDDYAGRLLHRGPHALEAHLALGSTGSVASGRIAYALGLHGPAVTVDTACSSSLVAMHWAAQALRSGECSLAVAGGVTVMATPAPFVAFSRLRGLAPDGRCKPFSAAADGTGWAEGAGVVLLERLSDARRNGHPVLALLRGSAVGSDGASNGLTAPSGPAQQQVIRQALADAGLTPADIDTVETHGTGTALGDPVEARALLAAYGQERPPGRPLWLGALKSNIGHTQAAAGVGGVIKTVLAMRHGRLPRILHCEEPSPRVDWSSGTVRVLTRDEEWHPAPGSPRRAGVSAFGIGGTNAHVILEEASRSAAGQEGPEAGTSDGTRDGTRAGTEGHAAGTAPGRPRLMPPLLLSGADPQALRAQAAQVAAMLRKQPRSALLDVAFSLATTRTPLTHRAAVTGADREAVLSALDAQSAAGTGTGTGTGTEARLAAPAGRLALLFSGQGAQRPGMGRELHGAFPVFAAAFDALCDRFDAEGLERPLRSVLWAEEGTADAALLDRTDFAQIGLFVFEVALFRLLESWGVRPDVLSGHSLGELAAAHVAGVLSEPDAVELVAARGRLMRQLPGNGAMVALEASEHEAEEELTDRVAVAAVNGPRSVVLSGEEDAVLAVAARFAARGRRTTRLRAGHAFHSPLMQPMLDAFGLVAAQLTYHAPRIPVVSTLTGRPAAGDDLRSAAYWVRHARETVRFGDAVHRLAHGERVTAFAEIGPGAQLTAAAMAGLAADSEEPAGGRAQKRAEKQAEGPVFITTARDGAREAEAVLAALGRLHVHGLPVDWHRVYAGSGARRVDLPTYPFQRRRYWLDAPAAASPVPDPADRDNHPLLPRMTTVPGTERLLCTGDLSTAAHPWLRDHVVAGHVLVPAAAFAEVVLHAGDACGLDTVEDFALTAPLALPGSGDRVQVQVQVVLGEPDGSGRRTADVYSRPQDSGPLGAWTHHATGRLGPAAEDGGERRDQASAWPPPGAVPVDLTGAYERLSGTGHAYGPAFQGVTAAWQGPGKEVYAEVRLPEAAGADARRYGIHPALLDASLHAALLAAPSAGPARLPFAWRGLTVHAVGATALRVRLRPTGTDTVAVDLADPTGKPVARVESLTTRPLPESTRAAAAAGVNGGGGLYRLRWSVVPADGEGISLSMAAPDDLGLRSALPATPAMPATPDAFTGRENGAVVVSLAPSPEGDPPATDPATNPATDPARDPAAETHRLTARALNLLQTHLSAPAAPGARLVVVTRGAASPVPDLPAAAVWGLVRSAQAEYPGRLTVVDTDGTPESLRMLPAAVATGEPQLSLVDGVVRVPRLTDADVLSPSGAPSSSPSGAPSSSPSDSSSGSSLESPAADGFAGEHGGTVLLTGGTGALGGLLARHLVVRHGVRHLVLVSRRGPQSAGARQLQTALEEAGARVDVIACDVADRARLAAVVEKYAHRLSGVVHAAGALDDGVLEALTPARLAAVLRPKADAAWHLHELTRRLSLSHFVLFSSAAGLLGNPGQANYAAANAFLDALAHHRTALGLPALSLVWGPWAGGEGMAARTEGAERAMGGVLRAVSPEQGLALFDAALGRGEPVLAPLLPDRSRPTGPAVSPLPPPLRGLVRPARPARPAHPAAGSGDGAEGTGSAVGAATGPDDAAGSWRVRLAALPEAERAPALLELVRAEVAAVLGHPDAADVAPGRPFTELGFDSLTGVLLRNRLGMLTGLPLPATVTFDRPSVTELAGHLYTELDGHLYKRPGDTTAPPPEAAVPTVAAVAAIGTTGPAPSGTARPPQTLASLYRRVCGTGDVVSAMHLLVTASLALPSFGPDEASRHELAPVTLAEGTGGPALVCFPGFSPHLGRPWYAALAASFAGERDVLEIRHPGTAHGEAVPRDWQTLVDLHAATVRKHLGDRPYAVLGYSMGGYPAHAVAARLTATGTPPVGLVIADTYHVTPDREEEPWLLAMPARLPLQLGERFDTAVDDMSIAALGAYTRMARGWRPEPTDVPTLLIRATQPLPPVHPDVASGTRGGGPGKLSWPAPHTAVEVPGDHWTLFEEHVRTTADAIRSWLGSAPGPAMG</sequence>
<feature type="domain" description="Ketosynthase family 3 (KS3)" evidence="13">
    <location>
        <begin position="673"/>
        <end position="1104"/>
    </location>
</feature>
<feature type="domain" description="Carrier" evidence="12">
    <location>
        <begin position="575"/>
        <end position="652"/>
    </location>
</feature>
<dbReference type="GO" id="GO:0006633">
    <property type="term" value="P:fatty acid biosynthetic process"/>
    <property type="evidence" value="ECO:0007669"/>
    <property type="project" value="InterPro"/>
</dbReference>
<feature type="region of interest" description="Disordered" evidence="11">
    <location>
        <begin position="117"/>
        <end position="153"/>
    </location>
</feature>
<evidence type="ECO:0000256" key="2">
    <source>
        <dbReference type="ARBA" id="ARBA00004792"/>
    </source>
</evidence>
<dbReference type="SUPFAM" id="SSF47336">
    <property type="entry name" value="ACP-like"/>
    <property type="match status" value="2"/>
</dbReference>
<dbReference type="SUPFAM" id="SSF52151">
    <property type="entry name" value="FabD/lysophospholipase-like"/>
    <property type="match status" value="1"/>
</dbReference>
<dbReference type="SUPFAM" id="SSF56801">
    <property type="entry name" value="Acetyl-CoA synthetase-like"/>
    <property type="match status" value="1"/>
</dbReference>
<dbReference type="SUPFAM" id="SSF51735">
    <property type="entry name" value="NAD(P)-binding Rossmann-fold domains"/>
    <property type="match status" value="2"/>
</dbReference>
<feature type="region of interest" description="C-terminal hotdog fold" evidence="10">
    <location>
        <begin position="1765"/>
        <end position="1903"/>
    </location>
</feature>
<dbReference type="PANTHER" id="PTHR43775">
    <property type="entry name" value="FATTY ACID SYNTHASE"/>
    <property type="match status" value="1"/>
</dbReference>
<evidence type="ECO:0000256" key="6">
    <source>
        <dbReference type="ARBA" id="ARBA00022737"/>
    </source>
</evidence>
<comment type="caution">
    <text evidence="15">The sequence shown here is derived from an EMBL/GenBank/DDBJ whole genome shotgun (WGS) entry which is preliminary data.</text>
</comment>
<dbReference type="PROSITE" id="PS00012">
    <property type="entry name" value="PHOSPHOPANTETHEINE"/>
    <property type="match status" value="1"/>
</dbReference>
<dbReference type="Gene3D" id="1.10.1200.10">
    <property type="entry name" value="ACP-like"/>
    <property type="match status" value="2"/>
</dbReference>
<dbReference type="InterPro" id="IPR049900">
    <property type="entry name" value="PKS_mFAS_DH"/>
</dbReference>
<feature type="region of interest" description="Disordered" evidence="11">
    <location>
        <begin position="1106"/>
        <end position="1147"/>
    </location>
</feature>
<comment type="cofactor">
    <cofactor evidence="1">
        <name>pantetheine 4'-phosphate</name>
        <dbReference type="ChEBI" id="CHEBI:47942"/>
    </cofactor>
</comment>
<dbReference type="InterPro" id="IPR020802">
    <property type="entry name" value="TesA-like"/>
</dbReference>
<dbReference type="SUPFAM" id="SSF53901">
    <property type="entry name" value="Thiolase-like"/>
    <property type="match status" value="1"/>
</dbReference>
<dbReference type="InterPro" id="IPR001227">
    <property type="entry name" value="Ac_transferase_dom_sf"/>
</dbReference>
<evidence type="ECO:0000256" key="1">
    <source>
        <dbReference type="ARBA" id="ARBA00001957"/>
    </source>
</evidence>
<gene>
    <name evidence="15" type="ORF">NQU55_33330</name>
</gene>
<dbReference type="Pfam" id="PF00550">
    <property type="entry name" value="PP-binding"/>
    <property type="match status" value="2"/>
</dbReference>
<dbReference type="Gene3D" id="3.40.366.10">
    <property type="entry name" value="Malonyl-Coenzyme A Acyl Carrier Protein, domain 2"/>
    <property type="match status" value="1"/>
</dbReference>
<dbReference type="CDD" id="cd08956">
    <property type="entry name" value="KR_3_FAS_SDR_x"/>
    <property type="match status" value="1"/>
</dbReference>
<dbReference type="Proteomes" id="UP001142374">
    <property type="component" value="Unassembled WGS sequence"/>
</dbReference>
<dbReference type="Gene3D" id="3.40.50.720">
    <property type="entry name" value="NAD(P)-binding Rossmann-like Domain"/>
    <property type="match status" value="1"/>
</dbReference>
<dbReference type="Pfam" id="PF00975">
    <property type="entry name" value="Thioesterase"/>
    <property type="match status" value="1"/>
</dbReference>
<dbReference type="InterPro" id="IPR036291">
    <property type="entry name" value="NAD(P)-bd_dom_sf"/>
</dbReference>
<dbReference type="InterPro" id="IPR016036">
    <property type="entry name" value="Malonyl_transacylase_ACP-bd"/>
</dbReference>
<feature type="region of interest" description="Disordered" evidence="11">
    <location>
        <begin position="1970"/>
        <end position="1998"/>
    </location>
</feature>
<dbReference type="PROSITE" id="PS00455">
    <property type="entry name" value="AMP_BINDING"/>
    <property type="match status" value="1"/>
</dbReference>
<organism evidence="15 16">
    <name type="scientific">Streptomyces telluris</name>
    <dbReference type="NCBI Taxonomy" id="2720021"/>
    <lineage>
        <taxon>Bacteria</taxon>
        <taxon>Bacillati</taxon>
        <taxon>Actinomycetota</taxon>
        <taxon>Actinomycetes</taxon>
        <taxon>Kitasatosporales</taxon>
        <taxon>Streptomycetaceae</taxon>
        <taxon>Streptomyces</taxon>
    </lineage>
</organism>
<keyword evidence="9" id="KW-0012">Acyltransferase</keyword>
<dbReference type="GO" id="GO:0031177">
    <property type="term" value="F:phosphopantetheine binding"/>
    <property type="evidence" value="ECO:0007669"/>
    <property type="project" value="InterPro"/>
</dbReference>
<dbReference type="GO" id="GO:0033068">
    <property type="term" value="P:macrolide biosynthetic process"/>
    <property type="evidence" value="ECO:0007669"/>
    <property type="project" value="UniProtKB-ARBA"/>
</dbReference>
<evidence type="ECO:0000256" key="7">
    <source>
        <dbReference type="ARBA" id="ARBA00023194"/>
    </source>
</evidence>
<feature type="active site" description="Proton acceptor; for dehydratase activity" evidence="10">
    <location>
        <position position="1654"/>
    </location>
</feature>
<evidence type="ECO:0000256" key="3">
    <source>
        <dbReference type="ARBA" id="ARBA00022450"/>
    </source>
</evidence>
<dbReference type="InterPro" id="IPR016035">
    <property type="entry name" value="Acyl_Trfase/lysoPLipase"/>
</dbReference>
<dbReference type="SMART" id="SM00827">
    <property type="entry name" value="PKS_AT"/>
    <property type="match status" value="1"/>
</dbReference>
<dbReference type="InterPro" id="IPR029058">
    <property type="entry name" value="AB_hydrolase_fold"/>
</dbReference>
<dbReference type="InterPro" id="IPR016039">
    <property type="entry name" value="Thiolase-like"/>
</dbReference>
<dbReference type="Pfam" id="PF02801">
    <property type="entry name" value="Ketoacyl-synt_C"/>
    <property type="match status" value="1"/>
</dbReference>
<keyword evidence="8" id="KW-0511">Multifunctional enzyme</keyword>
<dbReference type="SMART" id="SM00822">
    <property type="entry name" value="PKS_KR"/>
    <property type="match status" value="1"/>
</dbReference>
<evidence type="ECO:0000259" key="12">
    <source>
        <dbReference type="PROSITE" id="PS50075"/>
    </source>
</evidence>
<dbReference type="InterPro" id="IPR000873">
    <property type="entry name" value="AMP-dep_synth/lig_dom"/>
</dbReference>
<dbReference type="FunFam" id="3.40.47.10:FF:000019">
    <property type="entry name" value="Polyketide synthase type I"/>
    <property type="match status" value="1"/>
</dbReference>
<keyword evidence="5" id="KW-0808">Transferase</keyword>
<dbReference type="InterPro" id="IPR055123">
    <property type="entry name" value="SpnB-like_Rossmann"/>
</dbReference>
<dbReference type="InterPro" id="IPR014030">
    <property type="entry name" value="Ketoacyl_synth_N"/>
</dbReference>
<feature type="domain" description="PKS/mFAS DH" evidence="14">
    <location>
        <begin position="1622"/>
        <end position="1903"/>
    </location>
</feature>
<dbReference type="SMART" id="SM00825">
    <property type="entry name" value="PKS_KS"/>
    <property type="match status" value="1"/>
</dbReference>
<dbReference type="InterPro" id="IPR014031">
    <property type="entry name" value="Ketoacyl_synth_C"/>
</dbReference>
<feature type="compositionally biased region" description="Low complexity" evidence="11">
    <location>
        <begin position="2104"/>
        <end position="2135"/>
    </location>
</feature>
<dbReference type="InterPro" id="IPR020806">
    <property type="entry name" value="PKS_PP-bd"/>
</dbReference>
<dbReference type="Pfam" id="PF21089">
    <property type="entry name" value="PKS_DH_N"/>
    <property type="match status" value="1"/>
</dbReference>
<dbReference type="InterPro" id="IPR057326">
    <property type="entry name" value="KR_dom"/>
</dbReference>
<dbReference type="InterPro" id="IPR042104">
    <property type="entry name" value="PKS_dehydratase_sf"/>
</dbReference>
<comment type="pathway">
    <text evidence="2">Antibiotic biosynthesis.</text>
</comment>
<evidence type="ECO:0000313" key="15">
    <source>
        <dbReference type="EMBL" id="MCQ8774607.1"/>
    </source>
</evidence>
<feature type="region of interest" description="Disordered" evidence="11">
    <location>
        <begin position="1712"/>
        <end position="1765"/>
    </location>
</feature>
<proteinExistence type="predicted"/>
<dbReference type="InterPro" id="IPR049551">
    <property type="entry name" value="PKS_DH_C"/>
</dbReference>
<dbReference type="PROSITE" id="PS00606">
    <property type="entry name" value="KS3_1"/>
    <property type="match status" value="1"/>
</dbReference>
<dbReference type="Pfam" id="PF16197">
    <property type="entry name" value="KAsynt_C_assoc"/>
    <property type="match status" value="1"/>
</dbReference>
<keyword evidence="7" id="KW-0045">Antibiotic biosynthesis</keyword>
<feature type="active site" description="Proton donor; for dehydratase activity" evidence="10">
    <location>
        <position position="1827"/>
    </location>
</feature>
<evidence type="ECO:0000256" key="9">
    <source>
        <dbReference type="ARBA" id="ARBA00023315"/>
    </source>
</evidence>
<dbReference type="InterPro" id="IPR049552">
    <property type="entry name" value="PKS_DH_N"/>
</dbReference>
<dbReference type="Pfam" id="PF08659">
    <property type="entry name" value="KR"/>
    <property type="match status" value="1"/>
</dbReference>
<evidence type="ECO:0000259" key="13">
    <source>
        <dbReference type="PROSITE" id="PS52004"/>
    </source>
</evidence>
<feature type="region of interest" description="Disordered" evidence="11">
    <location>
        <begin position="2785"/>
        <end position="2804"/>
    </location>
</feature>
<dbReference type="Pfam" id="PF14765">
    <property type="entry name" value="PS-DH"/>
    <property type="match status" value="1"/>
</dbReference>
<dbReference type="InterPro" id="IPR042099">
    <property type="entry name" value="ANL_N_sf"/>
</dbReference>
<evidence type="ECO:0000256" key="8">
    <source>
        <dbReference type="ARBA" id="ARBA00023268"/>
    </source>
</evidence>
<dbReference type="InterPro" id="IPR036736">
    <property type="entry name" value="ACP-like_sf"/>
</dbReference>
<dbReference type="InterPro" id="IPR018201">
    <property type="entry name" value="Ketoacyl_synth_AS"/>
</dbReference>
<dbReference type="Gene3D" id="3.40.50.12780">
    <property type="entry name" value="N-terminal domain of ligase-like"/>
    <property type="match status" value="1"/>
</dbReference>
<dbReference type="InterPro" id="IPR020841">
    <property type="entry name" value="PKS_Beta-ketoAc_synthase_dom"/>
</dbReference>
<dbReference type="InterPro" id="IPR020807">
    <property type="entry name" value="PKS_DH"/>
</dbReference>
<keyword evidence="16" id="KW-1185">Reference proteome</keyword>
<dbReference type="Pfam" id="PF00698">
    <property type="entry name" value="Acyl_transf_1"/>
    <property type="match status" value="1"/>
</dbReference>
<dbReference type="SMART" id="SM00824">
    <property type="entry name" value="PKS_TE"/>
    <property type="match status" value="1"/>
</dbReference>
<feature type="region of interest" description="N-terminal hotdog fold" evidence="10">
    <location>
        <begin position="1622"/>
        <end position="1750"/>
    </location>
</feature>
<dbReference type="SMART" id="SM00826">
    <property type="entry name" value="PKS_DH"/>
    <property type="match status" value="1"/>
</dbReference>
<dbReference type="PROSITE" id="PS52019">
    <property type="entry name" value="PKS_MFAS_DH"/>
    <property type="match status" value="1"/>
</dbReference>
<dbReference type="PROSITE" id="PS50075">
    <property type="entry name" value="CARRIER"/>
    <property type="match status" value="2"/>
</dbReference>
<evidence type="ECO:0000259" key="14">
    <source>
        <dbReference type="PROSITE" id="PS52019"/>
    </source>
</evidence>
<dbReference type="SUPFAM" id="SSF53474">
    <property type="entry name" value="alpha/beta-Hydrolases"/>
    <property type="match status" value="1"/>
</dbReference>